<keyword evidence="2" id="KW-0732">Signal</keyword>
<reference evidence="3 4" key="1">
    <citation type="submission" date="2020-02" db="EMBL/GenBank/DDBJ databases">
        <authorList>
            <person name="Babadi Z.K."/>
            <person name="Risdian C."/>
            <person name="Ebrahimipour G.H."/>
            <person name="Wink J."/>
        </authorList>
    </citation>
    <scope>NUCLEOTIDE SEQUENCE [LARGE SCALE GENOMIC DNA]</scope>
    <source>
        <strain evidence="3 4">ZKHCc1 1396</strain>
    </source>
</reference>
<name>A0ABR9PRL9_9BACT</name>
<keyword evidence="4" id="KW-1185">Reference proteome</keyword>
<feature type="region of interest" description="Disordered" evidence="1">
    <location>
        <begin position="123"/>
        <end position="148"/>
    </location>
</feature>
<protein>
    <submittedName>
        <fullName evidence="3">Uncharacterized protein</fullName>
    </submittedName>
</protein>
<accession>A0ABR9PRL9</accession>
<evidence type="ECO:0000313" key="4">
    <source>
        <dbReference type="Proteomes" id="UP001516472"/>
    </source>
</evidence>
<feature type="chain" id="PRO_5047327949" evidence="2">
    <location>
        <begin position="20"/>
        <end position="159"/>
    </location>
</feature>
<evidence type="ECO:0000256" key="2">
    <source>
        <dbReference type="SAM" id="SignalP"/>
    </source>
</evidence>
<evidence type="ECO:0000313" key="3">
    <source>
        <dbReference type="EMBL" id="MBE4750535.1"/>
    </source>
</evidence>
<dbReference type="EMBL" id="JAAIYO010000005">
    <property type="protein sequence ID" value="MBE4750535.1"/>
    <property type="molecule type" value="Genomic_DNA"/>
</dbReference>
<proteinExistence type="predicted"/>
<comment type="caution">
    <text evidence="3">The sequence shown here is derived from an EMBL/GenBank/DDBJ whole genome shotgun (WGS) entry which is preliminary data.</text>
</comment>
<feature type="signal peptide" evidence="2">
    <location>
        <begin position="1"/>
        <end position="19"/>
    </location>
</feature>
<dbReference type="Proteomes" id="UP001516472">
    <property type="component" value="Unassembled WGS sequence"/>
</dbReference>
<sequence>MRALAVTALLWGVTAMAQATPQVTVMTTVPVTGTAMDQVVASVVDTGVHRGGTLTVTLRILAASGAVLAQVTGPVSEGAPLRLSVRAPSAAGVRAQLVLPMNRDPLGVGFLVLERWDPPSPPVEPPIACRIPRTGDPIGGTSEPTTGEPFKCVMEIRAP</sequence>
<evidence type="ECO:0000256" key="1">
    <source>
        <dbReference type="SAM" id="MobiDB-lite"/>
    </source>
</evidence>
<organism evidence="3 4">
    <name type="scientific">Corallococcus soli</name>
    <dbReference type="NCBI Taxonomy" id="2710757"/>
    <lineage>
        <taxon>Bacteria</taxon>
        <taxon>Pseudomonadati</taxon>
        <taxon>Myxococcota</taxon>
        <taxon>Myxococcia</taxon>
        <taxon>Myxococcales</taxon>
        <taxon>Cystobacterineae</taxon>
        <taxon>Myxococcaceae</taxon>
        <taxon>Corallococcus</taxon>
    </lineage>
</organism>
<gene>
    <name evidence="3" type="ORF">G4177_20405</name>
</gene>